<evidence type="ECO:0000313" key="2">
    <source>
        <dbReference type="Proteomes" id="UP000633278"/>
    </source>
</evidence>
<proteinExistence type="predicted"/>
<reference evidence="1" key="1">
    <citation type="journal article" date="2014" name="Int. J. Syst. Evol. Microbiol.">
        <title>Complete genome sequence of Corynebacterium casei LMG S-19264T (=DSM 44701T), isolated from a smear-ripened cheese.</title>
        <authorList>
            <consortium name="US DOE Joint Genome Institute (JGI-PGF)"/>
            <person name="Walter F."/>
            <person name="Albersmeier A."/>
            <person name="Kalinowski J."/>
            <person name="Ruckert C."/>
        </authorList>
    </citation>
    <scope>NUCLEOTIDE SEQUENCE</scope>
    <source>
        <strain evidence="1">CGMCC 1.15763</strain>
    </source>
</reference>
<reference evidence="1" key="2">
    <citation type="submission" date="2020-09" db="EMBL/GenBank/DDBJ databases">
        <authorList>
            <person name="Sun Q."/>
            <person name="Zhou Y."/>
        </authorList>
    </citation>
    <scope>NUCLEOTIDE SEQUENCE</scope>
    <source>
        <strain evidence="1">CGMCC 1.15763</strain>
    </source>
</reference>
<dbReference type="Proteomes" id="UP000633278">
    <property type="component" value="Unassembled WGS sequence"/>
</dbReference>
<name>A0A917MEP4_9FLAO</name>
<dbReference type="EMBL" id="BMJW01000003">
    <property type="protein sequence ID" value="GGH03605.1"/>
    <property type="molecule type" value="Genomic_DNA"/>
</dbReference>
<sequence length="286" mass="33483">MKNKLSFIIAISLLVSCQYLGIEQKNTHKDAPIAQVHDSYLYLSDIKHLIPENTSKEDSLLLVKGLITSWAKKELFLYNASLNLSEEKSNQYDKLVQDYRQSLLINGYKERLVQQKLDTTVSPEEVATYYELNKSNFKLNEELLKIKYLHFGKDLLDKEELITLFKSDDPEDMRILENQGINFKEISLNDSTWVKLEDVLLKISKFREIPKETLLKKTKFLQKEDSLGLYLVAVKDVLKRNDIAPLNYISPTIRQIILHKRKLELIREIEKTLINDAIQNKNFKEY</sequence>
<dbReference type="PROSITE" id="PS51257">
    <property type="entry name" value="PROKAR_LIPOPROTEIN"/>
    <property type="match status" value="1"/>
</dbReference>
<evidence type="ECO:0000313" key="1">
    <source>
        <dbReference type="EMBL" id="GGH03605.1"/>
    </source>
</evidence>
<dbReference type="AlphaFoldDB" id="A0A917MEP4"/>
<organism evidence="1 2">
    <name type="scientific">Polaribacter pacificus</name>
    <dbReference type="NCBI Taxonomy" id="1775173"/>
    <lineage>
        <taxon>Bacteria</taxon>
        <taxon>Pseudomonadati</taxon>
        <taxon>Bacteroidota</taxon>
        <taxon>Flavobacteriia</taxon>
        <taxon>Flavobacteriales</taxon>
        <taxon>Flavobacteriaceae</taxon>
    </lineage>
</organism>
<gene>
    <name evidence="1" type="ORF">GCM10011416_23230</name>
</gene>
<evidence type="ECO:0008006" key="3">
    <source>
        <dbReference type="Google" id="ProtNLM"/>
    </source>
</evidence>
<dbReference type="RefSeq" id="WP_188599520.1">
    <property type="nucleotide sequence ID" value="NZ_BMJW01000003.1"/>
</dbReference>
<protein>
    <recommendedName>
        <fullName evidence="3">Peptidylprolyl isomerase</fullName>
    </recommendedName>
</protein>
<keyword evidence="2" id="KW-1185">Reference proteome</keyword>
<accession>A0A917MEP4</accession>
<comment type="caution">
    <text evidence="1">The sequence shown here is derived from an EMBL/GenBank/DDBJ whole genome shotgun (WGS) entry which is preliminary data.</text>
</comment>